<dbReference type="AlphaFoldDB" id="A0A927BFG9"/>
<protein>
    <submittedName>
        <fullName evidence="1">Uncharacterized protein</fullName>
    </submittedName>
</protein>
<dbReference type="RefSeq" id="WP_191006733.1">
    <property type="nucleotide sequence ID" value="NZ_JACXAD010000025.1"/>
</dbReference>
<reference evidence="1" key="1">
    <citation type="submission" date="2020-09" db="EMBL/GenBank/DDBJ databases">
        <authorList>
            <person name="Kim M.K."/>
        </authorList>
    </citation>
    <scope>NUCLEOTIDE SEQUENCE</scope>
    <source>
        <strain evidence="1">BT664</strain>
    </source>
</reference>
<sequence length="80" mass="9007">MPTTLVLEPTNESDLHLLLSLAQRLGVKATASPPVTTISAEERRQRFLALAGSWQSDESGDEINKMLMESRHFRDRDVEL</sequence>
<gene>
    <name evidence="1" type="ORF">IC235_18705</name>
</gene>
<dbReference type="Proteomes" id="UP000612233">
    <property type="component" value="Unassembled WGS sequence"/>
</dbReference>
<comment type="caution">
    <text evidence="1">The sequence shown here is derived from an EMBL/GenBank/DDBJ whole genome shotgun (WGS) entry which is preliminary data.</text>
</comment>
<evidence type="ECO:0000313" key="2">
    <source>
        <dbReference type="Proteomes" id="UP000612233"/>
    </source>
</evidence>
<dbReference type="EMBL" id="JACXAD010000025">
    <property type="protein sequence ID" value="MBD2769925.1"/>
    <property type="molecule type" value="Genomic_DNA"/>
</dbReference>
<organism evidence="1 2">
    <name type="scientific">Hymenobacter montanus</name>
    <dbReference type="NCBI Taxonomy" id="2771359"/>
    <lineage>
        <taxon>Bacteria</taxon>
        <taxon>Pseudomonadati</taxon>
        <taxon>Bacteroidota</taxon>
        <taxon>Cytophagia</taxon>
        <taxon>Cytophagales</taxon>
        <taxon>Hymenobacteraceae</taxon>
        <taxon>Hymenobacter</taxon>
    </lineage>
</organism>
<accession>A0A927BFG9</accession>
<evidence type="ECO:0000313" key="1">
    <source>
        <dbReference type="EMBL" id="MBD2769925.1"/>
    </source>
</evidence>
<keyword evidence="2" id="KW-1185">Reference proteome</keyword>
<proteinExistence type="predicted"/>
<name>A0A927BFG9_9BACT</name>